<dbReference type="Proteomes" id="UP001289374">
    <property type="component" value="Unassembled WGS sequence"/>
</dbReference>
<sequence>MLTRTLLRRSRSVGVAPLGGIAPVSFLAPYGFTRPLTRTHVRLLGPCFKTGRNGEPAGQRRERAVAEARPRARAVRHDRGDGVPRAYRLPGLWPPPQSALVRAPSRSAGSLAFHIRPGRIAGPHPLPSRQFQALFDSLFKVLFIFPSRVFGLSPVFSLGRNLPPDWGCIPNNPTRRQRLVVRQGPGTTGLSPSPAPLSRGLGPGPPLRTLLQTTIGRRSRRFSSWAIPGSLAVTRGILVSFFSSAY</sequence>
<dbReference type="AlphaFoldDB" id="A0AAE1WIQ1"/>
<keyword evidence="2" id="KW-0812">Transmembrane</keyword>
<dbReference type="PANTHER" id="PTHR47188">
    <property type="entry name" value="PROTEIN TAR1"/>
    <property type="match status" value="1"/>
</dbReference>
<feature type="transmembrane region" description="Helical" evidence="2">
    <location>
        <begin position="12"/>
        <end position="32"/>
    </location>
</feature>
<evidence type="ECO:0000256" key="2">
    <source>
        <dbReference type="SAM" id="Phobius"/>
    </source>
</evidence>
<organism evidence="3 4">
    <name type="scientific">Sesamum angolense</name>
    <dbReference type="NCBI Taxonomy" id="2727404"/>
    <lineage>
        <taxon>Eukaryota</taxon>
        <taxon>Viridiplantae</taxon>
        <taxon>Streptophyta</taxon>
        <taxon>Embryophyta</taxon>
        <taxon>Tracheophyta</taxon>
        <taxon>Spermatophyta</taxon>
        <taxon>Magnoliopsida</taxon>
        <taxon>eudicotyledons</taxon>
        <taxon>Gunneridae</taxon>
        <taxon>Pentapetalae</taxon>
        <taxon>asterids</taxon>
        <taxon>lamiids</taxon>
        <taxon>Lamiales</taxon>
        <taxon>Pedaliaceae</taxon>
        <taxon>Sesamum</taxon>
    </lineage>
</organism>
<evidence type="ECO:0000256" key="1">
    <source>
        <dbReference type="SAM" id="MobiDB-lite"/>
    </source>
</evidence>
<name>A0AAE1WIQ1_9LAMI</name>
<reference evidence="3" key="2">
    <citation type="journal article" date="2024" name="Plant">
        <title>Genomic evolution and insights into agronomic trait innovations of Sesamum species.</title>
        <authorList>
            <person name="Miao H."/>
            <person name="Wang L."/>
            <person name="Qu L."/>
            <person name="Liu H."/>
            <person name="Sun Y."/>
            <person name="Le M."/>
            <person name="Wang Q."/>
            <person name="Wei S."/>
            <person name="Zheng Y."/>
            <person name="Lin W."/>
            <person name="Duan Y."/>
            <person name="Cao H."/>
            <person name="Xiong S."/>
            <person name="Wang X."/>
            <person name="Wei L."/>
            <person name="Li C."/>
            <person name="Ma Q."/>
            <person name="Ju M."/>
            <person name="Zhao R."/>
            <person name="Li G."/>
            <person name="Mu C."/>
            <person name="Tian Q."/>
            <person name="Mei H."/>
            <person name="Zhang T."/>
            <person name="Gao T."/>
            <person name="Zhang H."/>
        </authorList>
    </citation>
    <scope>NUCLEOTIDE SEQUENCE</scope>
    <source>
        <strain evidence="3">K16</strain>
    </source>
</reference>
<keyword evidence="2" id="KW-0472">Membrane</keyword>
<dbReference type="InterPro" id="IPR044792">
    <property type="entry name" value="TAR1"/>
</dbReference>
<keyword evidence="2" id="KW-1133">Transmembrane helix</keyword>
<feature type="compositionally biased region" description="Low complexity" evidence="1">
    <location>
        <begin position="189"/>
        <end position="200"/>
    </location>
</feature>
<accession>A0AAE1WIQ1</accession>
<comment type="caution">
    <text evidence="3">The sequence shown here is derived from an EMBL/GenBank/DDBJ whole genome shotgun (WGS) entry which is preliminary data.</text>
</comment>
<evidence type="ECO:0000313" key="4">
    <source>
        <dbReference type="Proteomes" id="UP001289374"/>
    </source>
</evidence>
<reference evidence="3" key="1">
    <citation type="submission" date="2020-06" db="EMBL/GenBank/DDBJ databases">
        <authorList>
            <person name="Li T."/>
            <person name="Hu X."/>
            <person name="Zhang T."/>
            <person name="Song X."/>
            <person name="Zhang H."/>
            <person name="Dai N."/>
            <person name="Sheng W."/>
            <person name="Hou X."/>
            <person name="Wei L."/>
        </authorList>
    </citation>
    <scope>NUCLEOTIDE SEQUENCE</scope>
    <source>
        <strain evidence="3">K16</strain>
        <tissue evidence="3">Leaf</tissue>
    </source>
</reference>
<dbReference type="PANTHER" id="PTHR47188:SF1">
    <property type="entry name" value="PROTEIN TAR1"/>
    <property type="match status" value="1"/>
</dbReference>
<dbReference type="EMBL" id="JACGWL010000010">
    <property type="protein sequence ID" value="KAK4393928.1"/>
    <property type="molecule type" value="Genomic_DNA"/>
</dbReference>
<dbReference type="GO" id="GO:0043457">
    <property type="term" value="P:regulation of cellular respiration"/>
    <property type="evidence" value="ECO:0007669"/>
    <property type="project" value="InterPro"/>
</dbReference>
<evidence type="ECO:0000313" key="3">
    <source>
        <dbReference type="EMBL" id="KAK4393928.1"/>
    </source>
</evidence>
<proteinExistence type="predicted"/>
<feature type="region of interest" description="Disordered" evidence="1">
    <location>
        <begin position="183"/>
        <end position="203"/>
    </location>
</feature>
<protein>
    <submittedName>
        <fullName evidence="3">Uncharacterized protein</fullName>
    </submittedName>
</protein>
<keyword evidence="4" id="KW-1185">Reference proteome</keyword>
<gene>
    <name evidence="3" type="ORF">Sango_1863600</name>
</gene>